<dbReference type="GeneTree" id="ENSGT00940000162727"/>
<keyword evidence="3" id="KW-0176">Collagen</keyword>
<evidence type="ECO:0000256" key="3">
    <source>
        <dbReference type="ARBA" id="ARBA00023119"/>
    </source>
</evidence>
<dbReference type="Pfam" id="PF01410">
    <property type="entry name" value="COLFI"/>
    <property type="match status" value="1"/>
</dbReference>
<evidence type="ECO:0000259" key="4">
    <source>
        <dbReference type="PROSITE" id="PS51461"/>
    </source>
</evidence>
<dbReference type="PROSITE" id="PS51461">
    <property type="entry name" value="NC1_FIB"/>
    <property type="match status" value="1"/>
</dbReference>
<evidence type="ECO:0000313" key="5">
    <source>
        <dbReference type="Ensembl" id="ENSLLEP00000023068.1"/>
    </source>
</evidence>
<dbReference type="AlphaFoldDB" id="A0A8C5PI28"/>
<dbReference type="Ensembl" id="ENSLLET00000023943.1">
    <property type="protein sequence ID" value="ENSLLEP00000023068.1"/>
    <property type="gene ID" value="ENSLLEG00000014614.1"/>
</dbReference>
<proteinExistence type="predicted"/>
<evidence type="ECO:0000256" key="2">
    <source>
        <dbReference type="ARBA" id="ARBA00022525"/>
    </source>
</evidence>
<protein>
    <recommendedName>
        <fullName evidence="4">Fibrillar collagen NC1 domain-containing protein</fullName>
    </recommendedName>
</protein>
<evidence type="ECO:0000256" key="1">
    <source>
        <dbReference type="ARBA" id="ARBA00004613"/>
    </source>
</evidence>
<dbReference type="Gene3D" id="2.60.120.1000">
    <property type="match status" value="1"/>
</dbReference>
<dbReference type="GO" id="GO:0005581">
    <property type="term" value="C:collagen trimer"/>
    <property type="evidence" value="ECO:0007669"/>
    <property type="project" value="UniProtKB-KW"/>
</dbReference>
<dbReference type="InterPro" id="IPR000885">
    <property type="entry name" value="Fib_collagen_C"/>
</dbReference>
<dbReference type="GO" id="GO:0005201">
    <property type="term" value="F:extracellular matrix structural constituent"/>
    <property type="evidence" value="ECO:0007669"/>
    <property type="project" value="InterPro"/>
</dbReference>
<feature type="domain" description="Fibrillar collagen NC1" evidence="4">
    <location>
        <begin position="1"/>
        <end position="112"/>
    </location>
</feature>
<organism evidence="5 6">
    <name type="scientific">Leptobrachium leishanense</name>
    <name type="common">Leishan spiny toad</name>
    <dbReference type="NCBI Taxonomy" id="445787"/>
    <lineage>
        <taxon>Eukaryota</taxon>
        <taxon>Metazoa</taxon>
        <taxon>Chordata</taxon>
        <taxon>Craniata</taxon>
        <taxon>Vertebrata</taxon>
        <taxon>Euteleostomi</taxon>
        <taxon>Amphibia</taxon>
        <taxon>Batrachia</taxon>
        <taxon>Anura</taxon>
        <taxon>Pelobatoidea</taxon>
        <taxon>Megophryidae</taxon>
        <taxon>Leptobrachium</taxon>
    </lineage>
</organism>
<accession>A0A8C5PI28</accession>
<dbReference type="Proteomes" id="UP000694569">
    <property type="component" value="Unplaced"/>
</dbReference>
<keyword evidence="2" id="KW-0964">Secreted</keyword>
<evidence type="ECO:0000313" key="6">
    <source>
        <dbReference type="Proteomes" id="UP000694569"/>
    </source>
</evidence>
<comment type="subcellular location">
    <subcellularLocation>
        <location evidence="1">Secreted</location>
    </subcellularLocation>
</comment>
<reference evidence="5" key="2">
    <citation type="submission" date="2025-09" db="UniProtKB">
        <authorList>
            <consortium name="Ensembl"/>
        </authorList>
    </citation>
    <scope>IDENTIFICATION</scope>
</reference>
<keyword evidence="6" id="KW-1185">Reference proteome</keyword>
<dbReference type="GO" id="GO:0005576">
    <property type="term" value="C:extracellular region"/>
    <property type="evidence" value="ECO:0007669"/>
    <property type="project" value="UniProtKB-SubCell"/>
</dbReference>
<name>A0A8C5PI28_9ANUR</name>
<reference evidence="5" key="1">
    <citation type="submission" date="2025-08" db="UniProtKB">
        <authorList>
            <consortium name="Ensembl"/>
        </authorList>
    </citation>
    <scope>IDENTIFICATION</scope>
</reference>
<sequence length="112" mass="12718">MNFLHLLSSEAVQHIIIHCLNMPVWGQESSDNLSHNAVRFKTWNGQIFEYGGQFRPEVAVDDCMLQDGRWHQTIFTFRSQDPTQLPIVSVLNLPPSSPGKSLHLEVGIVCFL</sequence>
<dbReference type="OrthoDB" id="8939548at2759"/>